<dbReference type="Proteomes" id="UP000676565">
    <property type="component" value="Unassembled WGS sequence"/>
</dbReference>
<dbReference type="InterPro" id="IPR013325">
    <property type="entry name" value="RNA_pol_sigma_r2"/>
</dbReference>
<evidence type="ECO:0000259" key="6">
    <source>
        <dbReference type="Pfam" id="PF04542"/>
    </source>
</evidence>
<dbReference type="PANTHER" id="PTHR43133:SF8">
    <property type="entry name" value="RNA POLYMERASE SIGMA FACTOR HI_1459-RELATED"/>
    <property type="match status" value="1"/>
</dbReference>
<evidence type="ECO:0000313" key="8">
    <source>
        <dbReference type="Proteomes" id="UP000676565"/>
    </source>
</evidence>
<keyword evidence="8" id="KW-1185">Reference proteome</keyword>
<protein>
    <submittedName>
        <fullName evidence="7">Sigma-70 family RNA polymerase sigma factor</fullName>
    </submittedName>
</protein>
<sequence length="194" mass="21821">MNISDASTDPALMRSLVGPASTAAWQVFVAQYTPLINERCRKAGLQPSDTDDVRQQVFMQLLKALDGFHYDPARRFRGYLSQAVDNALRSRWRVLGRRPEWVGFGGDIPEPLASLPSELDDLIRERLQNVWRVVERIRYEVGTEAWAAFWLTTVEGLPGEEAAERLGKKASAIYMSKSRVLTRLRDAVGASTPD</sequence>
<evidence type="ECO:0000256" key="5">
    <source>
        <dbReference type="ARBA" id="ARBA00023163"/>
    </source>
</evidence>
<keyword evidence="4" id="KW-0238">DNA-binding</keyword>
<evidence type="ECO:0000256" key="4">
    <source>
        <dbReference type="ARBA" id="ARBA00023125"/>
    </source>
</evidence>
<comment type="caution">
    <text evidence="7">The sequence shown here is derived from an EMBL/GenBank/DDBJ whole genome shotgun (WGS) entry which is preliminary data.</text>
</comment>
<dbReference type="Gene3D" id="1.10.1740.10">
    <property type="match status" value="1"/>
</dbReference>
<dbReference type="PANTHER" id="PTHR43133">
    <property type="entry name" value="RNA POLYMERASE ECF-TYPE SIGMA FACTO"/>
    <property type="match status" value="1"/>
</dbReference>
<feature type="domain" description="RNA polymerase sigma-70 region 2" evidence="6">
    <location>
        <begin position="29"/>
        <end position="97"/>
    </location>
</feature>
<proteinExistence type="inferred from homology"/>
<organism evidence="7 8">
    <name type="scientific">Gemmata palustris</name>
    <dbReference type="NCBI Taxonomy" id="2822762"/>
    <lineage>
        <taxon>Bacteria</taxon>
        <taxon>Pseudomonadati</taxon>
        <taxon>Planctomycetota</taxon>
        <taxon>Planctomycetia</taxon>
        <taxon>Gemmatales</taxon>
        <taxon>Gemmataceae</taxon>
        <taxon>Gemmata</taxon>
    </lineage>
</organism>
<dbReference type="EMBL" id="JAGKQQ010000001">
    <property type="protein sequence ID" value="MBP3954789.1"/>
    <property type="molecule type" value="Genomic_DNA"/>
</dbReference>
<accession>A0ABS5BM44</accession>
<dbReference type="SUPFAM" id="SSF88946">
    <property type="entry name" value="Sigma2 domain of RNA polymerase sigma factors"/>
    <property type="match status" value="1"/>
</dbReference>
<evidence type="ECO:0000256" key="2">
    <source>
        <dbReference type="ARBA" id="ARBA00023015"/>
    </source>
</evidence>
<evidence type="ECO:0000256" key="3">
    <source>
        <dbReference type="ARBA" id="ARBA00023082"/>
    </source>
</evidence>
<keyword evidence="2" id="KW-0805">Transcription regulation</keyword>
<keyword evidence="5" id="KW-0804">Transcription</keyword>
<dbReference type="InterPro" id="IPR039425">
    <property type="entry name" value="RNA_pol_sigma-70-like"/>
</dbReference>
<dbReference type="Pfam" id="PF04542">
    <property type="entry name" value="Sigma70_r2"/>
    <property type="match status" value="1"/>
</dbReference>
<gene>
    <name evidence="7" type="ORF">J8F10_05775</name>
</gene>
<keyword evidence="3" id="KW-0731">Sigma factor</keyword>
<dbReference type="SUPFAM" id="SSF88659">
    <property type="entry name" value="Sigma3 and sigma4 domains of RNA polymerase sigma factors"/>
    <property type="match status" value="1"/>
</dbReference>
<reference evidence="7 8" key="1">
    <citation type="submission" date="2021-04" db="EMBL/GenBank/DDBJ databases">
        <authorList>
            <person name="Ivanova A."/>
        </authorList>
    </citation>
    <scope>NUCLEOTIDE SEQUENCE [LARGE SCALE GENOMIC DNA]</scope>
    <source>
        <strain evidence="7 8">G18</strain>
    </source>
</reference>
<dbReference type="NCBIfam" id="TIGR02937">
    <property type="entry name" value="sigma70-ECF"/>
    <property type="match status" value="1"/>
</dbReference>
<comment type="similarity">
    <text evidence="1">Belongs to the sigma-70 factor family. ECF subfamily.</text>
</comment>
<dbReference type="InterPro" id="IPR013324">
    <property type="entry name" value="RNA_pol_sigma_r3/r4-like"/>
</dbReference>
<dbReference type="InterPro" id="IPR007627">
    <property type="entry name" value="RNA_pol_sigma70_r2"/>
</dbReference>
<dbReference type="RefSeq" id="WP_210652902.1">
    <property type="nucleotide sequence ID" value="NZ_JAGKQQ010000001.1"/>
</dbReference>
<evidence type="ECO:0000313" key="7">
    <source>
        <dbReference type="EMBL" id="MBP3954789.1"/>
    </source>
</evidence>
<evidence type="ECO:0000256" key="1">
    <source>
        <dbReference type="ARBA" id="ARBA00010641"/>
    </source>
</evidence>
<dbReference type="InterPro" id="IPR014284">
    <property type="entry name" value="RNA_pol_sigma-70_dom"/>
</dbReference>
<name>A0ABS5BM44_9BACT</name>